<dbReference type="Pfam" id="PF13444">
    <property type="entry name" value="Acetyltransf_5"/>
    <property type="match status" value="1"/>
</dbReference>
<dbReference type="Gene3D" id="3.40.630.30">
    <property type="match status" value="1"/>
</dbReference>
<name>A0A0N1JPQ5_PSESX</name>
<dbReference type="AlphaFoldDB" id="A0A0N1JPQ5"/>
<dbReference type="RefSeq" id="WP_054085756.1">
    <property type="nucleotide sequence ID" value="NZ_LGLN01000033.1"/>
</dbReference>
<dbReference type="InterPro" id="IPR016181">
    <property type="entry name" value="Acyl_CoA_acyltransferase"/>
</dbReference>
<gene>
    <name evidence="1" type="ORF">ABJ99_2292</name>
</gene>
<dbReference type="EMBL" id="LGLN01000033">
    <property type="protein sequence ID" value="KPC33433.1"/>
    <property type="molecule type" value="Genomic_DNA"/>
</dbReference>
<evidence type="ECO:0000313" key="2">
    <source>
        <dbReference type="Proteomes" id="UP000037891"/>
    </source>
</evidence>
<protein>
    <recommendedName>
        <fullName evidence="3">N-acetyltransferase domain-containing protein</fullName>
    </recommendedName>
</protein>
<accession>A0A0N1JPQ5</accession>
<sequence>MDGSTLPCNDATSTDLKGRVQLARSDLELASVRAIWQEVYSEELGWLDGDNTDPRNDRYHANSVYLLATDDSGAPIGVMRMIIDGDQGLPIDKFADISTLRENAQGTLIECARLMVPARYRDQVFAAYPYGIFAALVKAALQYCLKEKNYNVLANCFLDTQNTPIKALTHLGFKDLNIHFSDELHETSVCTLLHLDIKDMLSLFYGPEKSIGHYIMARAQFDSPAQGLHA</sequence>
<reference evidence="1 2" key="1">
    <citation type="submission" date="2015-07" db="EMBL/GenBank/DDBJ databases">
        <authorList>
            <person name="Noorani M."/>
        </authorList>
    </citation>
    <scope>NUCLEOTIDE SEQUENCE [LARGE SCALE GENOMIC DNA]</scope>
    <source>
        <strain evidence="1 2">0788_9</strain>
    </source>
</reference>
<reference evidence="1 2" key="2">
    <citation type="submission" date="2015-10" db="EMBL/GenBank/DDBJ databases">
        <title>Comparative genomics and high-throughput reverse genetic screens identify a new phytobacterial MAMP and an Arabidopsis receptor required for immune elicitation.</title>
        <authorList>
            <person name="Mott G.A."/>
            <person name="Thakur S."/>
            <person name="Wang P.W."/>
            <person name="Desveaux D."/>
            <person name="Guttman D.S."/>
        </authorList>
    </citation>
    <scope>NUCLEOTIDE SEQUENCE [LARGE SCALE GENOMIC DNA]</scope>
    <source>
        <strain evidence="1 2">0788_9</strain>
    </source>
</reference>
<evidence type="ECO:0008006" key="3">
    <source>
        <dbReference type="Google" id="ProtNLM"/>
    </source>
</evidence>
<organism evidence="1 2">
    <name type="scientific">Pseudomonas syringae pv. cilantro</name>
    <dbReference type="NCBI Taxonomy" id="81035"/>
    <lineage>
        <taxon>Bacteria</taxon>
        <taxon>Pseudomonadati</taxon>
        <taxon>Pseudomonadota</taxon>
        <taxon>Gammaproteobacteria</taxon>
        <taxon>Pseudomonadales</taxon>
        <taxon>Pseudomonadaceae</taxon>
        <taxon>Pseudomonas</taxon>
        <taxon>Pseudomonas syringae</taxon>
    </lineage>
</organism>
<proteinExistence type="predicted"/>
<evidence type="ECO:0000313" key="1">
    <source>
        <dbReference type="EMBL" id="KPC33433.1"/>
    </source>
</evidence>
<dbReference type="SUPFAM" id="SSF55729">
    <property type="entry name" value="Acyl-CoA N-acyltransferases (Nat)"/>
    <property type="match status" value="1"/>
</dbReference>
<comment type="caution">
    <text evidence="1">The sequence shown here is derived from an EMBL/GenBank/DDBJ whole genome shotgun (WGS) entry which is preliminary data.</text>
</comment>
<dbReference type="Proteomes" id="UP000037891">
    <property type="component" value="Unassembled WGS sequence"/>
</dbReference>
<dbReference type="PATRIC" id="fig|81035.3.peg.2455"/>